<reference evidence="1" key="1">
    <citation type="journal article" date="2021" name="Nat. Commun.">
        <title>Genetic determinants of endophytism in the Arabidopsis root mycobiome.</title>
        <authorList>
            <person name="Mesny F."/>
            <person name="Miyauchi S."/>
            <person name="Thiergart T."/>
            <person name="Pickel B."/>
            <person name="Atanasova L."/>
            <person name="Karlsson M."/>
            <person name="Huettel B."/>
            <person name="Barry K.W."/>
            <person name="Haridas S."/>
            <person name="Chen C."/>
            <person name="Bauer D."/>
            <person name="Andreopoulos W."/>
            <person name="Pangilinan J."/>
            <person name="LaButti K."/>
            <person name="Riley R."/>
            <person name="Lipzen A."/>
            <person name="Clum A."/>
            <person name="Drula E."/>
            <person name="Henrissat B."/>
            <person name="Kohler A."/>
            <person name="Grigoriev I.V."/>
            <person name="Martin F.M."/>
            <person name="Hacquard S."/>
        </authorList>
    </citation>
    <scope>NUCLEOTIDE SEQUENCE</scope>
    <source>
        <strain evidence="1">MPI-CAGE-CH-0243</strain>
    </source>
</reference>
<evidence type="ECO:0000313" key="2">
    <source>
        <dbReference type="Proteomes" id="UP000700596"/>
    </source>
</evidence>
<dbReference type="Proteomes" id="UP000700596">
    <property type="component" value="Unassembled WGS sequence"/>
</dbReference>
<proteinExistence type="predicted"/>
<keyword evidence="2" id="KW-1185">Reference proteome</keyword>
<dbReference type="OrthoDB" id="2349272at2759"/>
<name>A0A9P9DRD0_9PLEO</name>
<accession>A0A9P9DRD0</accession>
<protein>
    <submittedName>
        <fullName evidence="1">Uncharacterized protein</fullName>
    </submittedName>
</protein>
<gene>
    <name evidence="1" type="ORF">B0J11DRAFT_550709</name>
</gene>
<dbReference type="AlphaFoldDB" id="A0A9P9DRD0"/>
<dbReference type="EMBL" id="JAGMWT010000008">
    <property type="protein sequence ID" value="KAH7123906.1"/>
    <property type="molecule type" value="Genomic_DNA"/>
</dbReference>
<sequence length="172" mass="18087">MSGLMGIDAKTASCAGAPFPQECVNAERAAPAISASFTKYGLTSKGEQAAALAILLFESASFKYNKNHFPGRPGQGTYNMQMPNFNTEYAAAAGVSTAGTPAELVDRLNAKDELAFGSAAWYLSTKCSPAVRAALKTGSAEGWSQYLTVCVGTTQTEERNVIWRAALKGMGN</sequence>
<evidence type="ECO:0000313" key="1">
    <source>
        <dbReference type="EMBL" id="KAH7123906.1"/>
    </source>
</evidence>
<organism evidence="1 2">
    <name type="scientific">Dendryphion nanum</name>
    <dbReference type="NCBI Taxonomy" id="256645"/>
    <lineage>
        <taxon>Eukaryota</taxon>
        <taxon>Fungi</taxon>
        <taxon>Dikarya</taxon>
        <taxon>Ascomycota</taxon>
        <taxon>Pezizomycotina</taxon>
        <taxon>Dothideomycetes</taxon>
        <taxon>Pleosporomycetidae</taxon>
        <taxon>Pleosporales</taxon>
        <taxon>Torulaceae</taxon>
        <taxon>Dendryphion</taxon>
    </lineage>
</organism>
<comment type="caution">
    <text evidence="1">The sequence shown here is derived from an EMBL/GenBank/DDBJ whole genome shotgun (WGS) entry which is preliminary data.</text>
</comment>